<dbReference type="PROSITE" id="PS51257">
    <property type="entry name" value="PROKAR_LIPOPROTEIN"/>
    <property type="match status" value="1"/>
</dbReference>
<organism evidence="6 7">
    <name type="scientific">Spirochaeta isovalerica</name>
    <dbReference type="NCBI Taxonomy" id="150"/>
    <lineage>
        <taxon>Bacteria</taxon>
        <taxon>Pseudomonadati</taxon>
        <taxon>Spirochaetota</taxon>
        <taxon>Spirochaetia</taxon>
        <taxon>Spirochaetales</taxon>
        <taxon>Spirochaetaceae</taxon>
        <taxon>Spirochaeta</taxon>
    </lineage>
</organism>
<dbReference type="InterPro" id="IPR010664">
    <property type="entry name" value="LipoPS_assembly_LptC-rel"/>
</dbReference>
<dbReference type="Proteomes" id="UP000587760">
    <property type="component" value="Unassembled WGS sequence"/>
</dbReference>
<keyword evidence="5" id="KW-0472">Membrane</keyword>
<protein>
    <submittedName>
        <fullName evidence="6">LPS export ABC transporter protein LptC</fullName>
    </submittedName>
</protein>
<keyword evidence="1" id="KW-1003">Cell membrane</keyword>
<dbReference type="GO" id="GO:0015221">
    <property type="term" value="F:lipopolysaccharide transmembrane transporter activity"/>
    <property type="evidence" value="ECO:0007669"/>
    <property type="project" value="InterPro"/>
</dbReference>
<keyword evidence="3" id="KW-0812">Transmembrane</keyword>
<keyword evidence="4" id="KW-1133">Transmembrane helix</keyword>
<name>A0A841RHQ5_9SPIO</name>
<evidence type="ECO:0000256" key="4">
    <source>
        <dbReference type="ARBA" id="ARBA00022989"/>
    </source>
</evidence>
<reference evidence="6 7" key="1">
    <citation type="submission" date="2020-08" db="EMBL/GenBank/DDBJ databases">
        <title>Genomic Encyclopedia of Type Strains, Phase IV (KMG-IV): sequencing the most valuable type-strain genomes for metagenomic binning, comparative biology and taxonomic classification.</title>
        <authorList>
            <person name="Goeker M."/>
        </authorList>
    </citation>
    <scope>NUCLEOTIDE SEQUENCE [LARGE SCALE GENOMIC DNA]</scope>
    <source>
        <strain evidence="6 7">DSM 2461</strain>
    </source>
</reference>
<accession>A0A841RHQ5</accession>
<evidence type="ECO:0000256" key="2">
    <source>
        <dbReference type="ARBA" id="ARBA00022519"/>
    </source>
</evidence>
<proteinExistence type="predicted"/>
<keyword evidence="2" id="KW-0997">Cell inner membrane</keyword>
<evidence type="ECO:0000313" key="7">
    <source>
        <dbReference type="Proteomes" id="UP000587760"/>
    </source>
</evidence>
<dbReference type="RefSeq" id="WP_184748536.1">
    <property type="nucleotide sequence ID" value="NZ_JACHGJ010000011.1"/>
</dbReference>
<evidence type="ECO:0000256" key="3">
    <source>
        <dbReference type="ARBA" id="ARBA00022692"/>
    </source>
</evidence>
<keyword evidence="7" id="KW-1185">Reference proteome</keyword>
<dbReference type="InterPro" id="IPR026265">
    <property type="entry name" value="LptC"/>
</dbReference>
<dbReference type="InterPro" id="IPR052363">
    <property type="entry name" value="LPS_export_LptC"/>
</dbReference>
<dbReference type="PANTHER" id="PTHR37481">
    <property type="entry name" value="LIPOPOLYSACCHARIDE EXPORT SYSTEM PROTEIN LPTC"/>
    <property type="match status" value="1"/>
</dbReference>
<dbReference type="NCBIfam" id="TIGR04409">
    <property type="entry name" value="LptC_YrbK"/>
    <property type="match status" value="1"/>
</dbReference>
<dbReference type="GO" id="GO:0017089">
    <property type="term" value="F:glycolipid transfer activity"/>
    <property type="evidence" value="ECO:0007669"/>
    <property type="project" value="TreeGrafter"/>
</dbReference>
<evidence type="ECO:0000313" key="6">
    <source>
        <dbReference type="EMBL" id="MBB6482299.1"/>
    </source>
</evidence>
<sequence length="182" mass="20413">MTESRYYLSILFLLLSFSCTLDYSDAGLSDSLSEEIPDIIIEDYESVEVRNGSPALKIEAGTAQFFNKKEETHLTDVDFYNYDDRKVSTHGRTSSAILNMKSGDASMSGGILIESAEDDSRLETETLYWIDEEKLLSSDREDRVIVIDKEGSKLEGLGFSADIKRKSINFEGEVSGEFNSQE</sequence>
<dbReference type="EMBL" id="JACHGJ010000011">
    <property type="protein sequence ID" value="MBB6482299.1"/>
    <property type="molecule type" value="Genomic_DNA"/>
</dbReference>
<dbReference type="GO" id="GO:0005886">
    <property type="term" value="C:plasma membrane"/>
    <property type="evidence" value="ECO:0007669"/>
    <property type="project" value="InterPro"/>
</dbReference>
<evidence type="ECO:0000256" key="5">
    <source>
        <dbReference type="ARBA" id="ARBA00023136"/>
    </source>
</evidence>
<gene>
    <name evidence="6" type="ORF">HNR50_003992</name>
</gene>
<dbReference type="GO" id="GO:0030288">
    <property type="term" value="C:outer membrane-bounded periplasmic space"/>
    <property type="evidence" value="ECO:0007669"/>
    <property type="project" value="TreeGrafter"/>
</dbReference>
<evidence type="ECO:0000256" key="1">
    <source>
        <dbReference type="ARBA" id="ARBA00022475"/>
    </source>
</evidence>
<dbReference type="PANTHER" id="PTHR37481:SF1">
    <property type="entry name" value="LIPOPOLYSACCHARIDE EXPORT SYSTEM PROTEIN LPTC"/>
    <property type="match status" value="1"/>
</dbReference>
<dbReference type="Pfam" id="PF06835">
    <property type="entry name" value="LptC"/>
    <property type="match status" value="1"/>
</dbReference>
<comment type="caution">
    <text evidence="6">The sequence shown here is derived from an EMBL/GenBank/DDBJ whole genome shotgun (WGS) entry which is preliminary data.</text>
</comment>
<dbReference type="AlphaFoldDB" id="A0A841RHQ5"/>
<dbReference type="Gene3D" id="2.60.450.10">
    <property type="entry name" value="Lipopolysaccharide (LPS) transport protein A like domain"/>
    <property type="match status" value="1"/>
</dbReference>